<dbReference type="Proteomes" id="UP000016511">
    <property type="component" value="Unassembled WGS sequence"/>
</dbReference>
<organism evidence="1 2">
    <name type="scientific">Aneurinibacillus aneurinilyticus ATCC 12856</name>
    <dbReference type="NCBI Taxonomy" id="649747"/>
    <lineage>
        <taxon>Bacteria</taxon>
        <taxon>Bacillati</taxon>
        <taxon>Bacillota</taxon>
        <taxon>Bacilli</taxon>
        <taxon>Bacillales</taxon>
        <taxon>Paenibacillaceae</taxon>
        <taxon>Aneurinibacillus group</taxon>
        <taxon>Aneurinibacillus</taxon>
    </lineage>
</organism>
<keyword evidence="2" id="KW-1185">Reference proteome</keyword>
<comment type="caution">
    <text evidence="1">The sequence shown here is derived from an EMBL/GenBank/DDBJ whole genome shotgun (WGS) entry which is preliminary data.</text>
</comment>
<reference evidence="1 2" key="1">
    <citation type="submission" date="2013-08" db="EMBL/GenBank/DDBJ databases">
        <authorList>
            <person name="Weinstock G."/>
            <person name="Sodergren E."/>
            <person name="Wylie T."/>
            <person name="Fulton L."/>
            <person name="Fulton R."/>
            <person name="Fronick C."/>
            <person name="O'Laughlin M."/>
            <person name="Godfrey J."/>
            <person name="Miner T."/>
            <person name="Herter B."/>
            <person name="Appelbaum E."/>
            <person name="Cordes M."/>
            <person name="Lek S."/>
            <person name="Wollam A."/>
            <person name="Pepin K.H."/>
            <person name="Palsikar V.B."/>
            <person name="Mitreva M."/>
            <person name="Wilson R.K."/>
        </authorList>
    </citation>
    <scope>NUCLEOTIDE SEQUENCE [LARGE SCALE GENOMIC DNA]</scope>
    <source>
        <strain evidence="1 2">ATCC 12856</strain>
    </source>
</reference>
<proteinExistence type="predicted"/>
<name>U1WQG4_ANEAE</name>
<evidence type="ECO:0000313" key="1">
    <source>
        <dbReference type="EMBL" id="ERI04855.1"/>
    </source>
</evidence>
<accession>U1WQG4</accession>
<dbReference type="AlphaFoldDB" id="U1WQG4"/>
<sequence>MYINTPYFNFPKHFHHYSMIVRLEKRNLPPPAPVEAGHTTTRR</sequence>
<dbReference type="EMBL" id="AWSJ01000373">
    <property type="protein sequence ID" value="ERI04855.1"/>
    <property type="molecule type" value="Genomic_DNA"/>
</dbReference>
<dbReference type="HOGENOM" id="CLU_3228911_0_0_9"/>
<protein>
    <submittedName>
        <fullName evidence="1">Uncharacterized protein</fullName>
    </submittedName>
</protein>
<gene>
    <name evidence="1" type="ORF">HMPREF0083_05933</name>
</gene>
<evidence type="ECO:0000313" key="2">
    <source>
        <dbReference type="Proteomes" id="UP000016511"/>
    </source>
</evidence>
<dbReference type="STRING" id="649747.HMPREF0083_05933"/>